<organism evidence="2 3">
    <name type="scientific">Byssothecium circinans</name>
    <dbReference type="NCBI Taxonomy" id="147558"/>
    <lineage>
        <taxon>Eukaryota</taxon>
        <taxon>Fungi</taxon>
        <taxon>Dikarya</taxon>
        <taxon>Ascomycota</taxon>
        <taxon>Pezizomycotina</taxon>
        <taxon>Dothideomycetes</taxon>
        <taxon>Pleosporomycetidae</taxon>
        <taxon>Pleosporales</taxon>
        <taxon>Massarineae</taxon>
        <taxon>Massarinaceae</taxon>
        <taxon>Byssothecium</taxon>
    </lineage>
</organism>
<feature type="region of interest" description="Disordered" evidence="1">
    <location>
        <begin position="1"/>
        <end position="23"/>
    </location>
</feature>
<sequence>MPEIEGPIPGSAGAQPDHPLSVSVNKAPAKRVILRLKVNEFSEGDPSEYNDAIKTYLAFDGHPELRQTRFHITLDMEQDSTENPDFGKLPHEIYRIRRDGQGKFQVTQIQNALERENLIRKIRQYSDFLYPWGRTKRAKTSKASDAMLA</sequence>
<dbReference type="AlphaFoldDB" id="A0A6A5TBY5"/>
<dbReference type="Proteomes" id="UP000800035">
    <property type="component" value="Unassembled WGS sequence"/>
</dbReference>
<dbReference type="EMBL" id="ML977032">
    <property type="protein sequence ID" value="KAF1949788.1"/>
    <property type="molecule type" value="Genomic_DNA"/>
</dbReference>
<evidence type="ECO:0000256" key="1">
    <source>
        <dbReference type="SAM" id="MobiDB-lite"/>
    </source>
</evidence>
<proteinExistence type="predicted"/>
<evidence type="ECO:0000313" key="2">
    <source>
        <dbReference type="EMBL" id="KAF1949788.1"/>
    </source>
</evidence>
<reference evidence="2" key="1">
    <citation type="journal article" date="2020" name="Stud. Mycol.">
        <title>101 Dothideomycetes genomes: a test case for predicting lifestyles and emergence of pathogens.</title>
        <authorList>
            <person name="Haridas S."/>
            <person name="Albert R."/>
            <person name="Binder M."/>
            <person name="Bloem J."/>
            <person name="Labutti K."/>
            <person name="Salamov A."/>
            <person name="Andreopoulos B."/>
            <person name="Baker S."/>
            <person name="Barry K."/>
            <person name="Bills G."/>
            <person name="Bluhm B."/>
            <person name="Cannon C."/>
            <person name="Castanera R."/>
            <person name="Culley D."/>
            <person name="Daum C."/>
            <person name="Ezra D."/>
            <person name="Gonzalez J."/>
            <person name="Henrissat B."/>
            <person name="Kuo A."/>
            <person name="Liang C."/>
            <person name="Lipzen A."/>
            <person name="Lutzoni F."/>
            <person name="Magnuson J."/>
            <person name="Mondo S."/>
            <person name="Nolan M."/>
            <person name="Ohm R."/>
            <person name="Pangilinan J."/>
            <person name="Park H.-J."/>
            <person name="Ramirez L."/>
            <person name="Alfaro M."/>
            <person name="Sun H."/>
            <person name="Tritt A."/>
            <person name="Yoshinaga Y."/>
            <person name="Zwiers L.-H."/>
            <person name="Turgeon B."/>
            <person name="Goodwin S."/>
            <person name="Spatafora J."/>
            <person name="Crous P."/>
            <person name="Grigoriev I."/>
        </authorList>
    </citation>
    <scope>NUCLEOTIDE SEQUENCE</scope>
    <source>
        <strain evidence="2">CBS 675.92</strain>
    </source>
</reference>
<keyword evidence="3" id="KW-1185">Reference proteome</keyword>
<dbReference type="OrthoDB" id="3943221at2759"/>
<gene>
    <name evidence="2" type="ORF">CC80DRAFT_555015</name>
</gene>
<protein>
    <submittedName>
        <fullName evidence="2">Uncharacterized protein</fullName>
    </submittedName>
</protein>
<evidence type="ECO:0000313" key="3">
    <source>
        <dbReference type="Proteomes" id="UP000800035"/>
    </source>
</evidence>
<accession>A0A6A5TBY5</accession>
<name>A0A6A5TBY5_9PLEO</name>